<dbReference type="Gene3D" id="3.40.50.1470">
    <property type="entry name" value="Peptidyl-tRNA hydrolase"/>
    <property type="match status" value="1"/>
</dbReference>
<dbReference type="GO" id="GO:0004045">
    <property type="term" value="F:peptidyl-tRNA hydrolase activity"/>
    <property type="evidence" value="ECO:0007669"/>
    <property type="project" value="UniProtKB-EC"/>
</dbReference>
<keyword evidence="2 7" id="KW-0820">tRNA-binding</keyword>
<dbReference type="PROSITE" id="PS01196">
    <property type="entry name" value="PEPT_TRNA_HYDROL_2"/>
    <property type="match status" value="1"/>
</dbReference>
<dbReference type="InterPro" id="IPR018171">
    <property type="entry name" value="Pept_tRNA_hydro_CS"/>
</dbReference>
<feature type="binding site" evidence="7">
    <location>
        <position position="14"/>
    </location>
    <ligand>
        <name>tRNA</name>
        <dbReference type="ChEBI" id="CHEBI:17843"/>
    </ligand>
</feature>
<dbReference type="SUPFAM" id="SSF53178">
    <property type="entry name" value="Peptidyl-tRNA hydrolase-like"/>
    <property type="match status" value="1"/>
</dbReference>
<evidence type="ECO:0000313" key="11">
    <source>
        <dbReference type="Proteomes" id="UP001171111"/>
    </source>
</evidence>
<proteinExistence type="inferred from homology"/>
<evidence type="ECO:0000256" key="3">
    <source>
        <dbReference type="ARBA" id="ARBA00022801"/>
    </source>
</evidence>
<comment type="subunit">
    <text evidence="7">Monomer.</text>
</comment>
<gene>
    <name evidence="7 10" type="primary">pth</name>
    <name evidence="10" type="ORF">Q2362_04875</name>
</gene>
<feature type="site" description="Stabilizes the basic form of H active site to accept a proton" evidence="7">
    <location>
        <position position="86"/>
    </location>
</feature>
<feature type="binding site" evidence="7">
    <location>
        <position position="63"/>
    </location>
    <ligand>
        <name>tRNA</name>
        <dbReference type="ChEBI" id="CHEBI:17843"/>
    </ligand>
</feature>
<comment type="caution">
    <text evidence="10">The sequence shown here is derived from an EMBL/GenBank/DDBJ whole genome shotgun (WGS) entry which is preliminary data.</text>
</comment>
<feature type="active site" description="Proton acceptor" evidence="7">
    <location>
        <position position="19"/>
    </location>
</feature>
<accession>A0ABT8T6U8</accession>
<feature type="binding site" evidence="7">
    <location>
        <position position="61"/>
    </location>
    <ligand>
        <name>tRNA</name>
        <dbReference type="ChEBI" id="CHEBI:17843"/>
    </ligand>
</feature>
<evidence type="ECO:0000256" key="9">
    <source>
        <dbReference type="RuleBase" id="RU004320"/>
    </source>
</evidence>
<organism evidence="10 11">
    <name type="scientific">Campylobacter magnus</name>
    <dbReference type="NCBI Taxonomy" id="3026462"/>
    <lineage>
        <taxon>Bacteria</taxon>
        <taxon>Pseudomonadati</taxon>
        <taxon>Campylobacterota</taxon>
        <taxon>Epsilonproteobacteria</taxon>
        <taxon>Campylobacterales</taxon>
        <taxon>Campylobacteraceae</taxon>
        <taxon>Campylobacter</taxon>
    </lineage>
</organism>
<keyword evidence="7" id="KW-0963">Cytoplasm</keyword>
<dbReference type="Pfam" id="PF01195">
    <property type="entry name" value="Pept_tRNA_hydro"/>
    <property type="match status" value="1"/>
</dbReference>
<dbReference type="PANTHER" id="PTHR17224:SF1">
    <property type="entry name" value="PEPTIDYL-TRNA HYDROLASE"/>
    <property type="match status" value="1"/>
</dbReference>
<comment type="subcellular location">
    <subcellularLocation>
        <location evidence="7">Cytoplasm</location>
    </subcellularLocation>
</comment>
<protein>
    <recommendedName>
        <fullName evidence="6 7">Peptidyl-tRNA hydrolase</fullName>
        <shortName evidence="7">Pth</shortName>
        <ecNumber evidence="1 7">3.1.1.29</ecNumber>
    </recommendedName>
</protein>
<dbReference type="PANTHER" id="PTHR17224">
    <property type="entry name" value="PEPTIDYL-TRNA HYDROLASE"/>
    <property type="match status" value="1"/>
</dbReference>
<evidence type="ECO:0000256" key="8">
    <source>
        <dbReference type="RuleBase" id="RU000673"/>
    </source>
</evidence>
<dbReference type="RefSeq" id="WP_302244303.1">
    <property type="nucleotide sequence ID" value="NZ_JAULJQ010000005.1"/>
</dbReference>
<dbReference type="Proteomes" id="UP001171111">
    <property type="component" value="Unassembled WGS sequence"/>
</dbReference>
<evidence type="ECO:0000256" key="5">
    <source>
        <dbReference type="ARBA" id="ARBA00038063"/>
    </source>
</evidence>
<dbReference type="EC" id="3.1.1.29" evidence="1 7"/>
<evidence type="ECO:0000256" key="1">
    <source>
        <dbReference type="ARBA" id="ARBA00013260"/>
    </source>
</evidence>
<dbReference type="InterPro" id="IPR001328">
    <property type="entry name" value="Pept_tRNA_hydro"/>
</dbReference>
<dbReference type="CDD" id="cd00462">
    <property type="entry name" value="PTH"/>
    <property type="match status" value="1"/>
</dbReference>
<evidence type="ECO:0000256" key="6">
    <source>
        <dbReference type="ARBA" id="ARBA00050038"/>
    </source>
</evidence>
<dbReference type="PROSITE" id="PS01195">
    <property type="entry name" value="PEPT_TRNA_HYDROL_1"/>
    <property type="match status" value="1"/>
</dbReference>
<feature type="site" description="Discriminates between blocked and unblocked aminoacyl-tRNA" evidence="7">
    <location>
        <position position="9"/>
    </location>
</feature>
<keyword evidence="11" id="KW-1185">Reference proteome</keyword>
<evidence type="ECO:0000313" key="10">
    <source>
        <dbReference type="EMBL" id="MDO2409432.1"/>
    </source>
</evidence>
<keyword evidence="4 7" id="KW-0694">RNA-binding</keyword>
<dbReference type="EMBL" id="JAULJQ010000005">
    <property type="protein sequence ID" value="MDO2409432.1"/>
    <property type="molecule type" value="Genomic_DNA"/>
</dbReference>
<evidence type="ECO:0000256" key="7">
    <source>
        <dbReference type="HAMAP-Rule" id="MF_00083"/>
    </source>
</evidence>
<comment type="function">
    <text evidence="7">Hydrolyzes ribosome-free peptidyl-tRNAs (with 1 or more amino acids incorporated), which drop off the ribosome during protein synthesis, or as a result of ribosome stalling.</text>
</comment>
<sequence>MILFVALGNIGKEYENTRHNAGFMLADLLISSGGFIAQSSAKFKGELYKKGSVLLLKPSTYMNLSGESVLAVANFYHPERIIVAHDDIDLPLGALRFKLGGSSGGHNGIKNIDKLIGNEYERVRIGVGKSQNGSKDTINWVLGAFSSDEKSLLDTVLKTAFNACLAAFSGSDIKELSSKFSLKPPKEQSKEA</sequence>
<evidence type="ECO:0000256" key="2">
    <source>
        <dbReference type="ARBA" id="ARBA00022555"/>
    </source>
</evidence>
<comment type="similarity">
    <text evidence="5 7 9">Belongs to the PTH family.</text>
</comment>
<keyword evidence="3 7" id="KW-0378">Hydrolase</keyword>
<evidence type="ECO:0000256" key="4">
    <source>
        <dbReference type="ARBA" id="ARBA00022884"/>
    </source>
</evidence>
<dbReference type="HAMAP" id="MF_00083">
    <property type="entry name" value="Pept_tRNA_hydro_bact"/>
    <property type="match status" value="1"/>
</dbReference>
<comment type="catalytic activity">
    <reaction evidence="7 8">
        <text>an N-acyl-L-alpha-aminoacyl-tRNA + H2O = an N-acyl-L-amino acid + a tRNA + H(+)</text>
        <dbReference type="Rhea" id="RHEA:54448"/>
        <dbReference type="Rhea" id="RHEA-COMP:10123"/>
        <dbReference type="Rhea" id="RHEA-COMP:13883"/>
        <dbReference type="ChEBI" id="CHEBI:15377"/>
        <dbReference type="ChEBI" id="CHEBI:15378"/>
        <dbReference type="ChEBI" id="CHEBI:59874"/>
        <dbReference type="ChEBI" id="CHEBI:78442"/>
        <dbReference type="ChEBI" id="CHEBI:138191"/>
        <dbReference type="EC" id="3.1.1.29"/>
    </reaction>
</comment>
<reference evidence="10 11" key="1">
    <citation type="submission" date="2023-06" db="EMBL/GenBank/DDBJ databases">
        <title>Campylobacter magnum sp. nov., isolated from cecal contents of domestic pigs (Sus scrofa domesticus).</title>
        <authorList>
            <person name="Papic B."/>
            <person name="Gruntar I."/>
        </authorList>
    </citation>
    <scope>NUCLEOTIDE SEQUENCE [LARGE SCALE GENOMIC DNA]</scope>
    <source>
        <strain evidence="11">34484-21</strain>
    </source>
</reference>
<name>A0ABT8T6U8_9BACT</name>
<dbReference type="NCBIfam" id="TIGR00447">
    <property type="entry name" value="pth"/>
    <property type="match status" value="1"/>
</dbReference>
<comment type="function">
    <text evidence="7">Catalyzes the release of premature peptidyl moieties from peptidyl-tRNA molecules trapped in stalled 50S ribosomal subunits, and thus maintains levels of free tRNAs and 50S ribosomes.</text>
</comment>
<feature type="binding site" evidence="7">
    <location>
        <position position="107"/>
    </location>
    <ligand>
        <name>tRNA</name>
        <dbReference type="ChEBI" id="CHEBI:17843"/>
    </ligand>
</feature>
<dbReference type="InterPro" id="IPR036416">
    <property type="entry name" value="Pept_tRNA_hydro_sf"/>
</dbReference>